<dbReference type="InterPro" id="IPR036420">
    <property type="entry name" value="BRCT_dom_sf"/>
</dbReference>
<dbReference type="Gene3D" id="2.20.140.10">
    <property type="entry name" value="WGR domain"/>
    <property type="match status" value="1"/>
</dbReference>
<feature type="compositionally biased region" description="Basic and acidic residues" evidence="10">
    <location>
        <begin position="274"/>
        <end position="287"/>
    </location>
</feature>
<dbReference type="EC" id="2.4.2.-" evidence="9"/>
<dbReference type="CDD" id="cd07997">
    <property type="entry name" value="WGR_PARP"/>
    <property type="match status" value="1"/>
</dbReference>
<reference evidence="15 16" key="1">
    <citation type="submission" date="2024-01" db="EMBL/GenBank/DDBJ databases">
        <authorList>
            <person name="Allen C."/>
            <person name="Tagirdzhanova G."/>
        </authorList>
    </citation>
    <scope>NUCLEOTIDE SEQUENCE [LARGE SCALE GENOMIC DNA]</scope>
</reference>
<dbReference type="Pfam" id="PF00644">
    <property type="entry name" value="PARP"/>
    <property type="match status" value="1"/>
</dbReference>
<dbReference type="PROSITE" id="PS51060">
    <property type="entry name" value="PARP_ALPHA_HD"/>
    <property type="match status" value="1"/>
</dbReference>
<dbReference type="SMART" id="SM00773">
    <property type="entry name" value="WGR"/>
    <property type="match status" value="1"/>
</dbReference>
<dbReference type="Pfam" id="PF02877">
    <property type="entry name" value="PARP_reg"/>
    <property type="match status" value="1"/>
</dbReference>
<dbReference type="SUPFAM" id="SSF142921">
    <property type="entry name" value="WGR domain-like"/>
    <property type="match status" value="1"/>
</dbReference>
<dbReference type="PROSITE" id="PS50172">
    <property type="entry name" value="BRCT"/>
    <property type="match status" value="1"/>
</dbReference>
<evidence type="ECO:0000259" key="12">
    <source>
        <dbReference type="PROSITE" id="PS51059"/>
    </source>
</evidence>
<dbReference type="PROSITE" id="PS51059">
    <property type="entry name" value="PARP_CATALYTIC"/>
    <property type="match status" value="1"/>
</dbReference>
<evidence type="ECO:0000256" key="7">
    <source>
        <dbReference type="ARBA" id="ARBA00024347"/>
    </source>
</evidence>
<evidence type="ECO:0000256" key="5">
    <source>
        <dbReference type="ARBA" id="ARBA00023027"/>
    </source>
</evidence>
<dbReference type="Pfam" id="PF00533">
    <property type="entry name" value="BRCT"/>
    <property type="match status" value="1"/>
</dbReference>
<keyword evidence="4" id="KW-0548">Nucleotidyltransferase</keyword>
<dbReference type="Gene3D" id="1.20.142.10">
    <property type="entry name" value="Poly(ADP-ribose) polymerase, regulatory domain"/>
    <property type="match status" value="1"/>
</dbReference>
<dbReference type="CDD" id="cd01437">
    <property type="entry name" value="parp_like"/>
    <property type="match status" value="1"/>
</dbReference>
<dbReference type="SUPFAM" id="SSF56399">
    <property type="entry name" value="ADP-ribosylation"/>
    <property type="match status" value="1"/>
</dbReference>
<evidence type="ECO:0000256" key="3">
    <source>
        <dbReference type="ARBA" id="ARBA00022679"/>
    </source>
</evidence>
<dbReference type="EMBL" id="CAWUHD010000012">
    <property type="protein sequence ID" value="CAK7213752.1"/>
    <property type="molecule type" value="Genomic_DNA"/>
</dbReference>
<dbReference type="Pfam" id="PF05406">
    <property type="entry name" value="WGR"/>
    <property type="match status" value="1"/>
</dbReference>
<feature type="compositionally biased region" description="Basic and acidic residues" evidence="10">
    <location>
        <begin position="169"/>
        <end position="180"/>
    </location>
</feature>
<organism evidence="15 16">
    <name type="scientific">Sporothrix eucalyptigena</name>
    <dbReference type="NCBI Taxonomy" id="1812306"/>
    <lineage>
        <taxon>Eukaryota</taxon>
        <taxon>Fungi</taxon>
        <taxon>Dikarya</taxon>
        <taxon>Ascomycota</taxon>
        <taxon>Pezizomycotina</taxon>
        <taxon>Sordariomycetes</taxon>
        <taxon>Sordariomycetidae</taxon>
        <taxon>Ophiostomatales</taxon>
        <taxon>Ophiostomataceae</taxon>
        <taxon>Sporothrix</taxon>
    </lineage>
</organism>
<dbReference type="Gene3D" id="3.90.228.10">
    <property type="match status" value="1"/>
</dbReference>
<evidence type="ECO:0000256" key="4">
    <source>
        <dbReference type="ARBA" id="ARBA00022695"/>
    </source>
</evidence>
<evidence type="ECO:0000313" key="15">
    <source>
        <dbReference type="EMBL" id="CAK7213752.1"/>
    </source>
</evidence>
<dbReference type="InterPro" id="IPR036930">
    <property type="entry name" value="WGR_dom_sf"/>
</dbReference>
<dbReference type="PANTHER" id="PTHR10459">
    <property type="entry name" value="DNA LIGASE"/>
    <property type="match status" value="1"/>
</dbReference>
<evidence type="ECO:0000256" key="1">
    <source>
        <dbReference type="ARBA" id="ARBA00004123"/>
    </source>
</evidence>
<feature type="region of interest" description="Disordered" evidence="10">
    <location>
        <begin position="130"/>
        <end position="180"/>
    </location>
</feature>
<feature type="compositionally biased region" description="Acidic residues" evidence="10">
    <location>
        <begin position="299"/>
        <end position="318"/>
    </location>
</feature>
<feature type="region of interest" description="Disordered" evidence="10">
    <location>
        <begin position="1"/>
        <end position="21"/>
    </location>
</feature>
<evidence type="ECO:0000256" key="9">
    <source>
        <dbReference type="RuleBase" id="RU362114"/>
    </source>
</evidence>
<feature type="region of interest" description="Disordered" evidence="10">
    <location>
        <begin position="274"/>
        <end position="318"/>
    </location>
</feature>
<dbReference type="SUPFAM" id="SSF52113">
    <property type="entry name" value="BRCT domain"/>
    <property type="match status" value="1"/>
</dbReference>
<feature type="domain" description="BRCT" evidence="11">
    <location>
        <begin position="17"/>
        <end position="110"/>
    </location>
</feature>
<feature type="domain" description="PARP alpha-helical" evidence="13">
    <location>
        <begin position="324"/>
        <end position="450"/>
    </location>
</feature>
<protein>
    <recommendedName>
        <fullName evidence="9">Poly [ADP-ribose] polymerase</fullName>
        <shortName evidence="9">PARP</shortName>
        <ecNumber evidence="9">2.4.2.-</ecNumber>
    </recommendedName>
</protein>
<dbReference type="InterPro" id="IPR004102">
    <property type="entry name" value="Poly(ADP-ribose)pol_reg_dom"/>
</dbReference>
<comment type="catalytic activity">
    <reaction evidence="8">
        <text>NAD(+) + (ADP-D-ribosyl)n-acceptor = nicotinamide + (ADP-D-ribosyl)n+1-acceptor + H(+).</text>
        <dbReference type="EC" id="2.4.2.30"/>
    </reaction>
</comment>
<feature type="domain" description="WGR" evidence="14">
    <location>
        <begin position="197"/>
        <end position="290"/>
    </location>
</feature>
<dbReference type="SUPFAM" id="SSF47587">
    <property type="entry name" value="Domain of poly(ADP-ribose) polymerase"/>
    <property type="match status" value="1"/>
</dbReference>
<comment type="caution">
    <text evidence="15">The sequence shown here is derived from an EMBL/GenBank/DDBJ whole genome shotgun (WGS) entry which is preliminary data.</text>
</comment>
<dbReference type="InterPro" id="IPR008893">
    <property type="entry name" value="WGR_domain"/>
</dbReference>
<gene>
    <name evidence="15" type="ORF">SEUCBS140593_001951</name>
</gene>
<sequence length="699" mass="75783">MPPRKSRAKAAAAPAAPAAPPLDGLKIALCGNFPKLSQAALKQHIEKLGATALSGVTPEATHLVVTPENYKKPTAKVKTAQAQQIPIVGVQWLLDTVEKDAKQDEASYLIGAAPAAPAITPAPAAAAPVAAAAPSPPPAATNGKKRGSAAAPAAAPAPAPAKRQKTAKATKDDKKVAKDTSKVVVPVDEACPVSNVAVHVGDDGMVWDASLNQTNSGQNNNKFYRIQVLKTNAGKYSTWTRWGRVGERGQSAMLGGGSLDDAIKQFEKKFRDKSGLPWDRRGDDPRPGKYAYVERNYNEDEDEDDQEEDEEKAKEEEDDYVPLVCTLAPPVQSLMELIFNRQFFAATMSDLNYDANKLPLGKLSKATISRGFQALKDLSALIDDQALAQSQYHMPYGFAVERLSNLYYSVIPHAFGRNRPPIIDGYVRLKKEIELLESLSDMKDAELLMKVDKAKSAEKSAVHPADKHYQGLGMEEVTPLDPKSTEYAELAAYLNDTHGTTHHFRYSIQDIFRIERKGEKARFEACTLDSKEATDSDTRLLWHGSRVTNFGGILGQGLRIAPPEAPVSGYMFGKGIYLADMSSKSAGYCASGISGGTGLLLLCEAKLGDPLQKLTQASYTAGEDAKAKGLYATLGQGRTAPLAWKDASDVHESLKGVQMPDVSQAPTDTKVPNAGLYYNEYIVYDVNQVRLRYLFRVKM</sequence>
<dbReference type="InterPro" id="IPR001357">
    <property type="entry name" value="BRCT_dom"/>
</dbReference>
<evidence type="ECO:0000256" key="6">
    <source>
        <dbReference type="ARBA" id="ARBA00023242"/>
    </source>
</evidence>
<evidence type="ECO:0000259" key="13">
    <source>
        <dbReference type="PROSITE" id="PS51060"/>
    </source>
</evidence>
<evidence type="ECO:0000256" key="2">
    <source>
        <dbReference type="ARBA" id="ARBA00022676"/>
    </source>
</evidence>
<keyword evidence="3 9" id="KW-0808">Transferase</keyword>
<dbReference type="InterPro" id="IPR036616">
    <property type="entry name" value="Poly(ADP-ribose)pol_reg_dom_sf"/>
</dbReference>
<comment type="subcellular location">
    <subcellularLocation>
        <location evidence="1">Nucleus</location>
    </subcellularLocation>
</comment>
<dbReference type="PANTHER" id="PTHR10459:SF60">
    <property type="entry name" value="POLY [ADP-RIBOSE] POLYMERASE 2"/>
    <property type="match status" value="1"/>
</dbReference>
<evidence type="ECO:0000313" key="16">
    <source>
        <dbReference type="Proteomes" id="UP001642482"/>
    </source>
</evidence>
<accession>A0ABP0B2P9</accession>
<keyword evidence="5 9" id="KW-0520">NAD</keyword>
<evidence type="ECO:0000256" key="10">
    <source>
        <dbReference type="SAM" id="MobiDB-lite"/>
    </source>
</evidence>
<dbReference type="Gene3D" id="3.40.50.10190">
    <property type="entry name" value="BRCT domain"/>
    <property type="match status" value="1"/>
</dbReference>
<feature type="domain" description="PARP catalytic" evidence="12">
    <location>
        <begin position="463"/>
        <end position="699"/>
    </location>
</feature>
<name>A0ABP0B2P9_9PEZI</name>
<dbReference type="Proteomes" id="UP001642482">
    <property type="component" value="Unassembled WGS sequence"/>
</dbReference>
<comment type="similarity">
    <text evidence="7">Belongs to the ARTD/PARP family.</text>
</comment>
<keyword evidence="16" id="KW-1185">Reference proteome</keyword>
<dbReference type="InterPro" id="IPR012317">
    <property type="entry name" value="Poly(ADP-ribose)pol_cat_dom"/>
</dbReference>
<keyword evidence="2 9" id="KW-0328">Glycosyltransferase</keyword>
<evidence type="ECO:0000259" key="11">
    <source>
        <dbReference type="PROSITE" id="PS50172"/>
    </source>
</evidence>
<evidence type="ECO:0000259" key="14">
    <source>
        <dbReference type="PROSITE" id="PS51977"/>
    </source>
</evidence>
<keyword evidence="6" id="KW-0539">Nucleus</keyword>
<evidence type="ECO:0000256" key="8">
    <source>
        <dbReference type="ARBA" id="ARBA00033987"/>
    </source>
</evidence>
<proteinExistence type="inferred from homology"/>
<dbReference type="SMART" id="SM00292">
    <property type="entry name" value="BRCT"/>
    <property type="match status" value="1"/>
</dbReference>
<dbReference type="InterPro" id="IPR050800">
    <property type="entry name" value="ARTD/PARP"/>
</dbReference>
<dbReference type="PROSITE" id="PS51977">
    <property type="entry name" value="WGR"/>
    <property type="match status" value="1"/>
</dbReference>